<organism evidence="2 3">
    <name type="scientific">Rubripirellula lacrimiformis</name>
    <dbReference type="NCBI Taxonomy" id="1930273"/>
    <lineage>
        <taxon>Bacteria</taxon>
        <taxon>Pseudomonadati</taxon>
        <taxon>Planctomycetota</taxon>
        <taxon>Planctomycetia</taxon>
        <taxon>Pirellulales</taxon>
        <taxon>Pirellulaceae</taxon>
        <taxon>Rubripirellula</taxon>
    </lineage>
</organism>
<feature type="region of interest" description="Disordered" evidence="1">
    <location>
        <begin position="1"/>
        <end position="26"/>
    </location>
</feature>
<dbReference type="RefSeq" id="WP_145169266.1">
    <property type="nucleotide sequence ID" value="NZ_CP036525.1"/>
</dbReference>
<dbReference type="EMBL" id="CP036525">
    <property type="protein sequence ID" value="QDT03612.1"/>
    <property type="molecule type" value="Genomic_DNA"/>
</dbReference>
<evidence type="ECO:0000313" key="3">
    <source>
        <dbReference type="Proteomes" id="UP000318538"/>
    </source>
</evidence>
<dbReference type="AlphaFoldDB" id="A0A517N914"/>
<reference evidence="2 3" key="1">
    <citation type="submission" date="2019-02" db="EMBL/GenBank/DDBJ databases">
        <title>Deep-cultivation of Planctomycetes and their phenomic and genomic characterization uncovers novel biology.</title>
        <authorList>
            <person name="Wiegand S."/>
            <person name="Jogler M."/>
            <person name="Boedeker C."/>
            <person name="Pinto D."/>
            <person name="Vollmers J."/>
            <person name="Rivas-Marin E."/>
            <person name="Kohn T."/>
            <person name="Peeters S.H."/>
            <person name="Heuer A."/>
            <person name="Rast P."/>
            <person name="Oberbeckmann S."/>
            <person name="Bunk B."/>
            <person name="Jeske O."/>
            <person name="Meyerdierks A."/>
            <person name="Storesund J.E."/>
            <person name="Kallscheuer N."/>
            <person name="Luecker S."/>
            <person name="Lage O.M."/>
            <person name="Pohl T."/>
            <person name="Merkel B.J."/>
            <person name="Hornburger P."/>
            <person name="Mueller R.-W."/>
            <person name="Bruemmer F."/>
            <person name="Labrenz M."/>
            <person name="Spormann A.M."/>
            <person name="Op den Camp H."/>
            <person name="Overmann J."/>
            <person name="Amann R."/>
            <person name="Jetten M.S.M."/>
            <person name="Mascher T."/>
            <person name="Medema M.H."/>
            <person name="Devos D.P."/>
            <person name="Kaster A.-K."/>
            <person name="Ovreas L."/>
            <person name="Rohde M."/>
            <person name="Galperin M.Y."/>
            <person name="Jogler C."/>
        </authorList>
    </citation>
    <scope>NUCLEOTIDE SEQUENCE [LARGE SCALE GENOMIC DNA]</scope>
    <source>
        <strain evidence="2 3">K22_7</strain>
    </source>
</reference>
<dbReference type="Proteomes" id="UP000318538">
    <property type="component" value="Chromosome"/>
</dbReference>
<sequence>MTHVNPPSAAQPQPAKRSHGDSAVGNDQANHQVIHRGSDCPQGTLLWIGDRDSVDFRNIYHQCESQASQIAWRAELESALRRPAGAVDRIIVTQSTRFDIASDDLTALGTMYPNASRVNLLGSMCAAISRMPEPFFDAGRHPWHRSNQVLPRFLATHDSGLSDVPPVRSVAVIASTMANAEPLMDVAQSSGATAVWCRTPNSTTLRNIDAVWWDDSVAPPAGSQVWRRRIATFQTCDRSPRHAWIASTSSSADLEHARQGGVEMVVSKPYRIDPLLQMLANPSEQTSADLCQRRAA</sequence>
<accession>A0A517N914</accession>
<dbReference type="OrthoDB" id="254312at2"/>
<proteinExistence type="predicted"/>
<protein>
    <submittedName>
        <fullName evidence="2">Uncharacterized protein</fullName>
    </submittedName>
</protein>
<evidence type="ECO:0000256" key="1">
    <source>
        <dbReference type="SAM" id="MobiDB-lite"/>
    </source>
</evidence>
<gene>
    <name evidence="2" type="ORF">K227x_19960</name>
</gene>
<name>A0A517N914_9BACT</name>
<dbReference type="KEGG" id="rlc:K227x_19960"/>
<keyword evidence="3" id="KW-1185">Reference proteome</keyword>
<evidence type="ECO:0000313" key="2">
    <source>
        <dbReference type="EMBL" id="QDT03612.1"/>
    </source>
</evidence>